<protein>
    <submittedName>
        <fullName evidence="2">Uncharacterized protein</fullName>
    </submittedName>
</protein>
<organism evidence="2 3">
    <name type="scientific">Rhizobium fabae</name>
    <dbReference type="NCBI Taxonomy" id="573179"/>
    <lineage>
        <taxon>Bacteria</taxon>
        <taxon>Pseudomonadati</taxon>
        <taxon>Pseudomonadota</taxon>
        <taxon>Alphaproteobacteria</taxon>
        <taxon>Hyphomicrobiales</taxon>
        <taxon>Rhizobiaceae</taxon>
        <taxon>Rhizobium/Agrobacterium group</taxon>
        <taxon>Rhizobium</taxon>
    </lineage>
</organism>
<keyword evidence="3" id="KW-1185">Reference proteome</keyword>
<proteinExistence type="predicted"/>
<reference evidence="2 3" key="1">
    <citation type="submission" date="2018-11" db="EMBL/GenBank/DDBJ databases">
        <authorList>
            <person name="Huo Y."/>
        </authorList>
    </citation>
    <scope>NUCLEOTIDE SEQUENCE [LARGE SCALE GENOMIC DNA]</scope>
    <source>
        <strain evidence="2 3">CCBAU 33202</strain>
    </source>
</reference>
<comment type="caution">
    <text evidence="2">The sequence shown here is derived from an EMBL/GenBank/DDBJ whole genome shotgun (WGS) entry which is preliminary data.</text>
</comment>
<evidence type="ECO:0000313" key="2">
    <source>
        <dbReference type="EMBL" id="RUM16206.1"/>
    </source>
</evidence>
<sequence length="69" mass="7640">MLGLVPSIRLRSIGQQIRDTRPRMTPDKKASLATNCSPATPPETEPARQIDRRCACPPSRPLDQNNPSM</sequence>
<gene>
    <name evidence="2" type="ORF">EFB14_02460</name>
</gene>
<dbReference type="Proteomes" id="UP000272004">
    <property type="component" value="Unassembled WGS sequence"/>
</dbReference>
<evidence type="ECO:0000256" key="1">
    <source>
        <dbReference type="SAM" id="MobiDB-lite"/>
    </source>
</evidence>
<feature type="region of interest" description="Disordered" evidence="1">
    <location>
        <begin position="21"/>
        <end position="69"/>
    </location>
</feature>
<feature type="compositionally biased region" description="Basic and acidic residues" evidence="1">
    <location>
        <begin position="45"/>
        <end position="54"/>
    </location>
</feature>
<feature type="compositionally biased region" description="Basic and acidic residues" evidence="1">
    <location>
        <begin position="21"/>
        <end position="30"/>
    </location>
</feature>
<accession>A0ABY0BGG8</accession>
<name>A0ABY0BGG8_9HYPH</name>
<dbReference type="EMBL" id="RJJU01000002">
    <property type="protein sequence ID" value="RUM16206.1"/>
    <property type="molecule type" value="Genomic_DNA"/>
</dbReference>
<evidence type="ECO:0000313" key="3">
    <source>
        <dbReference type="Proteomes" id="UP000272004"/>
    </source>
</evidence>